<dbReference type="Pfam" id="PF13676">
    <property type="entry name" value="TIR_2"/>
    <property type="match status" value="1"/>
</dbReference>
<dbReference type="CDD" id="cd06577">
    <property type="entry name" value="PASTA_pknB"/>
    <property type="match status" value="3"/>
</dbReference>
<sequence>MAHDVLISYSSHDRLEADAICNRLESQGIRCWIAPRDVPPGSEYADSIVQAIESARVMVLVYSAHADGSKQVRREVERAVSIGRTIMPVRIQNAEMSKAFKYYVGSIHWLDAITPPLEQHIDRLGRDIQAVLSAQPAAPGPAAATTTLGLPRTARPDPAPAAEASGTSRKGLMIGGGVAVTVALLAGGYFLGQATRDDPLVAAPTAAGPPVASPAVSQAVSEAVVAPATWVPSVNDRSRREASELLEAAGLKVKLVEQEHAELRFPKVIGTDPAAGQAVPADREVTLYVSGMRLLPSVLDLPIEKAKSTIQDAGFSAPVEIRETASPKPEGVVIGMQPPGGSRHFSSKPVVLEVSAPKALLADLVKRPVAEAEQALKEARFNPQVVRDWIPGAAVGTVAEMKPAAGSRLNPGDTVTLRVAAAGGWVYHAAGRQLKGGQTFRMDTAGNLRTEPRSGSKTLDVLSRGQMARVLEAYGDGWLKVVVLD</sequence>
<dbReference type="InterPro" id="IPR000157">
    <property type="entry name" value="TIR_dom"/>
</dbReference>
<feature type="domain" description="TIR" evidence="2">
    <location>
        <begin position="1"/>
        <end position="132"/>
    </location>
</feature>
<name>B1Y6N4_LEPCP</name>
<evidence type="ECO:0000259" key="2">
    <source>
        <dbReference type="PROSITE" id="PS50104"/>
    </source>
</evidence>
<dbReference type="EMBL" id="CP001013">
    <property type="protein sequence ID" value="ACB36062.1"/>
    <property type="molecule type" value="Genomic_DNA"/>
</dbReference>
<dbReference type="GO" id="GO:0007165">
    <property type="term" value="P:signal transduction"/>
    <property type="evidence" value="ECO:0007669"/>
    <property type="project" value="InterPro"/>
</dbReference>
<gene>
    <name evidence="4" type="ordered locus">Lcho_3808</name>
</gene>
<dbReference type="SMART" id="SM00740">
    <property type="entry name" value="PASTA"/>
    <property type="match status" value="3"/>
</dbReference>
<protein>
    <submittedName>
        <fullName evidence="4">PASTA domain containing protein</fullName>
    </submittedName>
</protein>
<proteinExistence type="predicted"/>
<evidence type="ECO:0000313" key="5">
    <source>
        <dbReference type="Proteomes" id="UP000001693"/>
    </source>
</evidence>
<dbReference type="SUPFAM" id="SSF52200">
    <property type="entry name" value="Toll/Interleukin receptor TIR domain"/>
    <property type="match status" value="1"/>
</dbReference>
<feature type="region of interest" description="Disordered" evidence="1">
    <location>
        <begin position="135"/>
        <end position="168"/>
    </location>
</feature>
<feature type="domain" description="PASTA" evidence="3">
    <location>
        <begin position="355"/>
        <end position="421"/>
    </location>
</feature>
<dbReference type="Pfam" id="PF03793">
    <property type="entry name" value="PASTA"/>
    <property type="match status" value="3"/>
</dbReference>
<dbReference type="Gene3D" id="3.40.50.10140">
    <property type="entry name" value="Toll/interleukin-1 receptor homology (TIR) domain"/>
    <property type="match status" value="1"/>
</dbReference>
<dbReference type="KEGG" id="lch:Lcho_3808"/>
<dbReference type="Proteomes" id="UP000001693">
    <property type="component" value="Chromosome"/>
</dbReference>
<dbReference type="eggNOG" id="COG2815">
    <property type="taxonomic scope" value="Bacteria"/>
</dbReference>
<dbReference type="STRING" id="395495.Lcho_3808"/>
<dbReference type="HOGENOM" id="CLU_562346_0_0_4"/>
<dbReference type="AlphaFoldDB" id="B1Y6N4"/>
<accession>B1Y6N4</accession>
<reference evidence="4 5" key="1">
    <citation type="submission" date="2008-03" db="EMBL/GenBank/DDBJ databases">
        <title>Complete sequence of Leptothrix cholodnii SP-6.</title>
        <authorList>
            <consortium name="US DOE Joint Genome Institute"/>
            <person name="Copeland A."/>
            <person name="Lucas S."/>
            <person name="Lapidus A."/>
            <person name="Glavina del Rio T."/>
            <person name="Dalin E."/>
            <person name="Tice H."/>
            <person name="Bruce D."/>
            <person name="Goodwin L."/>
            <person name="Pitluck S."/>
            <person name="Chertkov O."/>
            <person name="Brettin T."/>
            <person name="Detter J.C."/>
            <person name="Han C."/>
            <person name="Kuske C.R."/>
            <person name="Schmutz J."/>
            <person name="Larimer F."/>
            <person name="Land M."/>
            <person name="Hauser L."/>
            <person name="Kyrpides N."/>
            <person name="Lykidis A."/>
            <person name="Emerson D."/>
            <person name="Richardson P."/>
        </authorList>
    </citation>
    <scope>NUCLEOTIDE SEQUENCE [LARGE SCALE GENOMIC DNA]</scope>
    <source>
        <strain evidence="5">ATCC 51168 / LMG 8142 / SP-6</strain>
    </source>
</reference>
<keyword evidence="5" id="KW-1185">Reference proteome</keyword>
<feature type="domain" description="PASTA" evidence="3">
    <location>
        <begin position="226"/>
        <end position="291"/>
    </location>
</feature>
<dbReference type="PROSITE" id="PS51178">
    <property type="entry name" value="PASTA"/>
    <property type="match status" value="2"/>
</dbReference>
<dbReference type="PROSITE" id="PS50104">
    <property type="entry name" value="TIR"/>
    <property type="match status" value="1"/>
</dbReference>
<dbReference type="Gene3D" id="3.30.10.20">
    <property type="match status" value="3"/>
</dbReference>
<feature type="compositionally biased region" description="Low complexity" evidence="1">
    <location>
        <begin position="136"/>
        <end position="153"/>
    </location>
</feature>
<dbReference type="InterPro" id="IPR005543">
    <property type="entry name" value="PASTA_dom"/>
</dbReference>
<dbReference type="InterPro" id="IPR035897">
    <property type="entry name" value="Toll_tir_struct_dom_sf"/>
</dbReference>
<evidence type="ECO:0000259" key="3">
    <source>
        <dbReference type="PROSITE" id="PS51178"/>
    </source>
</evidence>
<organism evidence="4 5">
    <name type="scientific">Leptothrix cholodnii (strain ATCC 51168 / LMG 8142 / SP-6)</name>
    <name type="common">Leptothrix discophora (strain SP-6)</name>
    <dbReference type="NCBI Taxonomy" id="395495"/>
    <lineage>
        <taxon>Bacteria</taxon>
        <taxon>Pseudomonadati</taxon>
        <taxon>Pseudomonadota</taxon>
        <taxon>Betaproteobacteria</taxon>
        <taxon>Burkholderiales</taxon>
        <taxon>Sphaerotilaceae</taxon>
        <taxon>Leptothrix</taxon>
    </lineage>
</organism>
<evidence type="ECO:0000256" key="1">
    <source>
        <dbReference type="SAM" id="MobiDB-lite"/>
    </source>
</evidence>
<evidence type="ECO:0000313" key="4">
    <source>
        <dbReference type="EMBL" id="ACB36062.1"/>
    </source>
</evidence>